<keyword evidence="3" id="KW-0732">Signal</keyword>
<dbReference type="Pfam" id="PF04389">
    <property type="entry name" value="Peptidase_M28"/>
    <property type="match status" value="1"/>
</dbReference>
<dbReference type="SUPFAM" id="SSF53187">
    <property type="entry name" value="Zn-dependent exopeptidases"/>
    <property type="match status" value="1"/>
</dbReference>
<sequence length="335" mass="37088">MKNKLAILGGLLCTLALVFTFCKNPAKEPVVDEKPAQAVKVPAFNRDSAFQYVVKQTEFGPRVPNTAAHQACKAWISSQLKTFGMEVIEQNFQAKAYTGTTLNGTNIIGQYKPQLSRRILLAAHWDSRPFADSPLFKGDKTKPVMGADDGGSGVGVLLEIARQLQANPVDIGVDIVFFDAEDYGDGSDNPKADSWCLGAQHWSRNLHYKNNIRPEYGILLDMVGAPGARFGFDDISYERAGDVLQKVWGLAKEMGYGQYFVEVATGQITDDHVYVNYIAGIKMIDIINKPEGSETGFVSHWHTDEDTIDKIDRYTLRAVGQVLLAVIYREFNGEL</sequence>
<reference key="2">
    <citation type="submission" date="2011-04" db="EMBL/GenBank/DDBJ databases">
        <title>Complete sequence of chromosome of Haliscomenobacter hydrossis DSM 1100.</title>
        <authorList>
            <consortium name="US DOE Joint Genome Institute (JGI-PGF)"/>
            <person name="Lucas S."/>
            <person name="Han J."/>
            <person name="Lapidus A."/>
            <person name="Bruce D."/>
            <person name="Goodwin L."/>
            <person name="Pitluck S."/>
            <person name="Peters L."/>
            <person name="Kyrpides N."/>
            <person name="Mavromatis K."/>
            <person name="Ivanova N."/>
            <person name="Ovchinnikova G."/>
            <person name="Pagani I."/>
            <person name="Daligault H."/>
            <person name="Detter J.C."/>
            <person name="Han C."/>
            <person name="Land M."/>
            <person name="Hauser L."/>
            <person name="Markowitz V."/>
            <person name="Cheng J.-F."/>
            <person name="Hugenholtz P."/>
            <person name="Woyke T."/>
            <person name="Wu D."/>
            <person name="Verbarg S."/>
            <person name="Frueling A."/>
            <person name="Brambilla E."/>
            <person name="Klenk H.-P."/>
            <person name="Eisen J.A."/>
        </authorList>
    </citation>
    <scope>NUCLEOTIDE SEQUENCE</scope>
    <source>
        <strain>DSM 1100</strain>
    </source>
</reference>
<evidence type="ECO:0000256" key="1">
    <source>
        <dbReference type="ARBA" id="ARBA00022679"/>
    </source>
</evidence>
<dbReference type="HOGENOM" id="CLU_045003_2_0_10"/>
<dbReference type="Proteomes" id="UP000008461">
    <property type="component" value="Chromosome"/>
</dbReference>
<evidence type="ECO:0000313" key="6">
    <source>
        <dbReference type="Proteomes" id="UP000008461"/>
    </source>
</evidence>
<dbReference type="GO" id="GO:0008270">
    <property type="term" value="F:zinc ion binding"/>
    <property type="evidence" value="ECO:0007669"/>
    <property type="project" value="TreeGrafter"/>
</dbReference>
<keyword evidence="6" id="KW-1185">Reference proteome</keyword>
<evidence type="ECO:0000256" key="3">
    <source>
        <dbReference type="SAM" id="SignalP"/>
    </source>
</evidence>
<gene>
    <name evidence="5" type="ordered locus">Halhy_2944</name>
</gene>
<evidence type="ECO:0000256" key="2">
    <source>
        <dbReference type="ARBA" id="ARBA00023315"/>
    </source>
</evidence>
<dbReference type="KEGG" id="hhy:Halhy_2944"/>
<organism evidence="5 6">
    <name type="scientific">Haliscomenobacter hydrossis (strain ATCC 27775 / DSM 1100 / LMG 10767 / O)</name>
    <dbReference type="NCBI Taxonomy" id="760192"/>
    <lineage>
        <taxon>Bacteria</taxon>
        <taxon>Pseudomonadati</taxon>
        <taxon>Bacteroidota</taxon>
        <taxon>Saprospiria</taxon>
        <taxon>Saprospirales</taxon>
        <taxon>Haliscomenobacteraceae</taxon>
        <taxon>Haliscomenobacter</taxon>
    </lineage>
</organism>
<dbReference type="PANTHER" id="PTHR12283:SF6">
    <property type="entry name" value="GLUTAMINYL-PEPTIDE CYCLOTRANSFERASE-RELATED"/>
    <property type="match status" value="1"/>
</dbReference>
<dbReference type="eggNOG" id="COG2234">
    <property type="taxonomic scope" value="Bacteria"/>
</dbReference>
<keyword evidence="2" id="KW-0012">Acyltransferase</keyword>
<reference evidence="5 6" key="1">
    <citation type="journal article" date="2011" name="Stand. Genomic Sci.">
        <title>Complete genome sequence of Haliscomenobacter hydrossis type strain (O).</title>
        <authorList>
            <consortium name="US DOE Joint Genome Institute (JGI-PGF)"/>
            <person name="Daligault H."/>
            <person name="Lapidus A."/>
            <person name="Zeytun A."/>
            <person name="Nolan M."/>
            <person name="Lucas S."/>
            <person name="Del Rio T.G."/>
            <person name="Tice H."/>
            <person name="Cheng J.F."/>
            <person name="Tapia R."/>
            <person name="Han C."/>
            <person name="Goodwin L."/>
            <person name="Pitluck S."/>
            <person name="Liolios K."/>
            <person name="Pagani I."/>
            <person name="Ivanova N."/>
            <person name="Huntemann M."/>
            <person name="Mavromatis K."/>
            <person name="Mikhailova N."/>
            <person name="Pati A."/>
            <person name="Chen A."/>
            <person name="Palaniappan K."/>
            <person name="Land M."/>
            <person name="Hauser L."/>
            <person name="Brambilla E.M."/>
            <person name="Rohde M."/>
            <person name="Verbarg S."/>
            <person name="Goker M."/>
            <person name="Bristow J."/>
            <person name="Eisen J.A."/>
            <person name="Markowitz V."/>
            <person name="Hugenholtz P."/>
            <person name="Kyrpides N.C."/>
            <person name="Klenk H.P."/>
            <person name="Woyke T."/>
        </authorList>
    </citation>
    <scope>NUCLEOTIDE SEQUENCE [LARGE SCALE GENOMIC DNA]</scope>
    <source>
        <strain evidence="6">ATCC 27775 / DSM 1100 / LMG 10767 / O</strain>
    </source>
</reference>
<dbReference type="AlphaFoldDB" id="F4L5E4"/>
<proteinExistence type="predicted"/>
<dbReference type="OrthoDB" id="9773494at2"/>
<dbReference type="InterPro" id="IPR007484">
    <property type="entry name" value="Peptidase_M28"/>
</dbReference>
<feature type="chain" id="PRO_5003316471" evidence="3">
    <location>
        <begin position="27"/>
        <end position="335"/>
    </location>
</feature>
<evidence type="ECO:0000313" key="5">
    <source>
        <dbReference type="EMBL" id="AEE50808.1"/>
    </source>
</evidence>
<dbReference type="STRING" id="760192.Halhy_2944"/>
<evidence type="ECO:0000259" key="4">
    <source>
        <dbReference type="Pfam" id="PF04389"/>
    </source>
</evidence>
<feature type="domain" description="Peptidase M28" evidence="4">
    <location>
        <begin position="106"/>
        <end position="326"/>
    </location>
</feature>
<feature type="signal peptide" evidence="3">
    <location>
        <begin position="1"/>
        <end position="26"/>
    </location>
</feature>
<dbReference type="PANTHER" id="PTHR12283">
    <property type="entry name" value="GLUTAMINYL-PEPTIDE CYCLOTRANSFERASE"/>
    <property type="match status" value="1"/>
</dbReference>
<dbReference type="InterPro" id="IPR040234">
    <property type="entry name" value="QC/QCL"/>
</dbReference>
<keyword evidence="1" id="KW-0808">Transferase</keyword>
<dbReference type="GO" id="GO:0016603">
    <property type="term" value="F:glutaminyl-peptide cyclotransferase activity"/>
    <property type="evidence" value="ECO:0007669"/>
    <property type="project" value="TreeGrafter"/>
</dbReference>
<name>F4L5E4_HALH1</name>
<dbReference type="Gene3D" id="3.40.630.10">
    <property type="entry name" value="Zn peptidases"/>
    <property type="match status" value="1"/>
</dbReference>
<dbReference type="EMBL" id="CP002691">
    <property type="protein sequence ID" value="AEE50808.1"/>
    <property type="molecule type" value="Genomic_DNA"/>
</dbReference>
<accession>F4L5E4</accession>
<protein>
    <submittedName>
        <fullName evidence="5">Peptidase M28</fullName>
    </submittedName>
</protein>